<dbReference type="Pfam" id="PF04909">
    <property type="entry name" value="Amidohydro_2"/>
    <property type="match status" value="1"/>
</dbReference>
<dbReference type="GO" id="GO:0005737">
    <property type="term" value="C:cytoplasm"/>
    <property type="evidence" value="ECO:0007669"/>
    <property type="project" value="TreeGrafter"/>
</dbReference>
<proteinExistence type="predicted"/>
<evidence type="ECO:0000313" key="3">
    <source>
        <dbReference type="EMBL" id="MPL78484.1"/>
    </source>
</evidence>
<dbReference type="EMBL" id="VSSQ01000116">
    <property type="protein sequence ID" value="MPL78484.1"/>
    <property type="molecule type" value="Genomic_DNA"/>
</dbReference>
<protein>
    <recommendedName>
        <fullName evidence="2">Amidohydrolase-related domain-containing protein</fullName>
    </recommendedName>
</protein>
<dbReference type="PANTHER" id="PTHR21240">
    <property type="entry name" value="2-AMINO-3-CARBOXYLMUCONATE-6-SEMIALDEHYDE DECARBOXYLASE"/>
    <property type="match status" value="1"/>
</dbReference>
<organism evidence="3">
    <name type="scientific">bioreactor metagenome</name>
    <dbReference type="NCBI Taxonomy" id="1076179"/>
    <lineage>
        <taxon>unclassified sequences</taxon>
        <taxon>metagenomes</taxon>
        <taxon>ecological metagenomes</taxon>
    </lineage>
</organism>
<evidence type="ECO:0000259" key="2">
    <source>
        <dbReference type="Pfam" id="PF04909"/>
    </source>
</evidence>
<feature type="domain" description="Amidohydrolase-related" evidence="2">
    <location>
        <begin position="3"/>
        <end position="260"/>
    </location>
</feature>
<accession>A0A644UHR8</accession>
<dbReference type="InterPro" id="IPR032466">
    <property type="entry name" value="Metal_Hydrolase"/>
</dbReference>
<dbReference type="AlphaFoldDB" id="A0A644UHR8"/>
<name>A0A644UHR8_9ZZZZ</name>
<dbReference type="GO" id="GO:0019748">
    <property type="term" value="P:secondary metabolic process"/>
    <property type="evidence" value="ECO:0007669"/>
    <property type="project" value="TreeGrafter"/>
</dbReference>
<sequence>MIIDSHAHVMRPSERQLELMAEAKVDRTVLFTTVIHPEITTNINAFEEEMNKLYDILNGAKNPVAERVNSILELATAIKENPDKYIGFGSIPLGLSYKENLEWINKYIVANDFSGIGELAPGTGQVSKLEPLFQASQEVGKLPLWVHTFMPLNFEDIKELLELAIKYPGVSLILGHLGGINWLNTLKAVHNIPNVYLDLSATFTTMAPTFAIKEYPERTFFSSDAPYCSPLTARTIIEQIVTDKHVLEQVLGGNIARLLQI</sequence>
<dbReference type="PANTHER" id="PTHR21240:SF28">
    <property type="entry name" value="ISO-OROTATE DECARBOXYLASE (EUROFUNG)"/>
    <property type="match status" value="1"/>
</dbReference>
<dbReference type="InterPro" id="IPR006680">
    <property type="entry name" value="Amidohydro-rel"/>
</dbReference>
<gene>
    <name evidence="3" type="ORF">SDC9_24353</name>
</gene>
<dbReference type="Gene3D" id="3.20.20.140">
    <property type="entry name" value="Metal-dependent hydrolases"/>
    <property type="match status" value="1"/>
</dbReference>
<comment type="caution">
    <text evidence="3">The sequence shown here is derived from an EMBL/GenBank/DDBJ whole genome shotgun (WGS) entry which is preliminary data.</text>
</comment>
<evidence type="ECO:0000256" key="1">
    <source>
        <dbReference type="ARBA" id="ARBA00023239"/>
    </source>
</evidence>
<keyword evidence="1" id="KW-0456">Lyase</keyword>
<dbReference type="SUPFAM" id="SSF51556">
    <property type="entry name" value="Metallo-dependent hydrolases"/>
    <property type="match status" value="1"/>
</dbReference>
<dbReference type="InterPro" id="IPR032465">
    <property type="entry name" value="ACMSD"/>
</dbReference>
<dbReference type="GO" id="GO:0016787">
    <property type="term" value="F:hydrolase activity"/>
    <property type="evidence" value="ECO:0007669"/>
    <property type="project" value="InterPro"/>
</dbReference>
<reference evidence="3" key="1">
    <citation type="submission" date="2019-08" db="EMBL/GenBank/DDBJ databases">
        <authorList>
            <person name="Kucharzyk K."/>
            <person name="Murdoch R.W."/>
            <person name="Higgins S."/>
            <person name="Loffler F."/>
        </authorList>
    </citation>
    <scope>NUCLEOTIDE SEQUENCE</scope>
</reference>
<dbReference type="GO" id="GO:0016831">
    <property type="term" value="F:carboxy-lyase activity"/>
    <property type="evidence" value="ECO:0007669"/>
    <property type="project" value="InterPro"/>
</dbReference>